<gene>
    <name evidence="8" type="ORF">NUTIK01_15330</name>
</gene>
<sequence length="163" mass="17327">MPFFTRPFVAAACALAQPLVVLPLVAAPAPALASTHAGSADAQAMLARAVAELQGVGPARAFAEFNAQQGPFHDKDLYVFVFSLDGRYEASGADPRLVGTSVAEMTDAEGTPLVRQMMTLANAKGAGRVDYVWLNRNDNRVEHKRSLVQRVGNHIVGVGYYAG</sequence>
<dbReference type="InterPro" id="IPR033480">
    <property type="entry name" value="sCache_2"/>
</dbReference>
<evidence type="ECO:0000259" key="7">
    <source>
        <dbReference type="SMART" id="SM01049"/>
    </source>
</evidence>
<organism evidence="8 9">
    <name type="scientific">Novosphingobium pituita</name>
    <dbReference type="NCBI Taxonomy" id="3056842"/>
    <lineage>
        <taxon>Bacteria</taxon>
        <taxon>Pseudomonadati</taxon>
        <taxon>Pseudomonadota</taxon>
        <taxon>Alphaproteobacteria</taxon>
        <taxon>Sphingomonadales</taxon>
        <taxon>Sphingomonadaceae</taxon>
        <taxon>Novosphingobium</taxon>
    </lineage>
</organism>
<keyword evidence="5" id="KW-0472">Membrane</keyword>
<evidence type="ECO:0000256" key="6">
    <source>
        <dbReference type="SAM" id="SignalP"/>
    </source>
</evidence>
<keyword evidence="3" id="KW-0812">Transmembrane</keyword>
<feature type="chain" id="PRO_5047165531" description="Single Cache domain-containing protein" evidence="6">
    <location>
        <begin position="34"/>
        <end position="163"/>
    </location>
</feature>
<dbReference type="EMBL" id="BTFW01000001">
    <property type="protein sequence ID" value="GMM60756.1"/>
    <property type="molecule type" value="Genomic_DNA"/>
</dbReference>
<evidence type="ECO:0000256" key="4">
    <source>
        <dbReference type="ARBA" id="ARBA00022989"/>
    </source>
</evidence>
<dbReference type="SMART" id="SM01049">
    <property type="entry name" value="Cache_2"/>
    <property type="match status" value="1"/>
</dbReference>
<keyword evidence="2" id="KW-1003">Cell membrane</keyword>
<evidence type="ECO:0000256" key="5">
    <source>
        <dbReference type="ARBA" id="ARBA00023136"/>
    </source>
</evidence>
<comment type="caution">
    <text evidence="8">The sequence shown here is derived from an EMBL/GenBank/DDBJ whole genome shotgun (WGS) entry which is preliminary data.</text>
</comment>
<reference evidence="8 9" key="1">
    <citation type="submission" date="2023-06" db="EMBL/GenBank/DDBJ databases">
        <title>Draft genome sequence of Novosphingobium sp. strain IK01.</title>
        <authorList>
            <person name="Hatamoto M."/>
            <person name="Ikarashi T."/>
            <person name="Yamaguchi T."/>
        </authorList>
    </citation>
    <scope>NUCLEOTIDE SEQUENCE [LARGE SCALE GENOMIC DNA]</scope>
    <source>
        <strain evidence="8 9">IK01</strain>
    </source>
</reference>
<keyword evidence="9" id="KW-1185">Reference proteome</keyword>
<dbReference type="Gene3D" id="3.30.450.20">
    <property type="entry name" value="PAS domain"/>
    <property type="match status" value="1"/>
</dbReference>
<comment type="subcellular location">
    <subcellularLocation>
        <location evidence="1">Cell membrane</location>
        <topology evidence="1">Multi-pass membrane protein</topology>
    </subcellularLocation>
</comment>
<dbReference type="Proteomes" id="UP001187221">
    <property type="component" value="Unassembled WGS sequence"/>
</dbReference>
<keyword evidence="4" id="KW-1133">Transmembrane helix</keyword>
<protein>
    <recommendedName>
        <fullName evidence="7">Single Cache domain-containing protein</fullName>
    </recommendedName>
</protein>
<evidence type="ECO:0000313" key="8">
    <source>
        <dbReference type="EMBL" id="GMM60756.1"/>
    </source>
</evidence>
<evidence type="ECO:0000256" key="3">
    <source>
        <dbReference type="ARBA" id="ARBA00022692"/>
    </source>
</evidence>
<feature type="signal peptide" evidence="6">
    <location>
        <begin position="1"/>
        <end position="33"/>
    </location>
</feature>
<evidence type="ECO:0000256" key="2">
    <source>
        <dbReference type="ARBA" id="ARBA00022475"/>
    </source>
</evidence>
<name>A0ABQ6P6A6_9SPHN</name>
<keyword evidence="6" id="KW-0732">Signal</keyword>
<dbReference type="RefSeq" id="WP_317974522.1">
    <property type="nucleotide sequence ID" value="NZ_BTFW01000001.1"/>
</dbReference>
<evidence type="ECO:0000256" key="1">
    <source>
        <dbReference type="ARBA" id="ARBA00004651"/>
    </source>
</evidence>
<dbReference type="Pfam" id="PF17200">
    <property type="entry name" value="sCache_2"/>
    <property type="match status" value="1"/>
</dbReference>
<accession>A0ABQ6P6A6</accession>
<proteinExistence type="predicted"/>
<feature type="domain" description="Single Cache" evidence="7">
    <location>
        <begin position="31"/>
        <end position="115"/>
    </location>
</feature>
<evidence type="ECO:0000313" key="9">
    <source>
        <dbReference type="Proteomes" id="UP001187221"/>
    </source>
</evidence>